<keyword evidence="10" id="KW-0472">Membrane</keyword>
<comment type="cofactor">
    <cofactor evidence="1">
        <name>heme b</name>
        <dbReference type="ChEBI" id="CHEBI:60344"/>
    </cofactor>
</comment>
<dbReference type="InterPro" id="IPR002491">
    <property type="entry name" value="ABC_transptr_periplasmic_BD"/>
</dbReference>
<evidence type="ECO:0000256" key="13">
    <source>
        <dbReference type="ARBA" id="ARBA00031148"/>
    </source>
</evidence>
<keyword evidence="8" id="KW-0732">Signal</keyword>
<evidence type="ECO:0000256" key="5">
    <source>
        <dbReference type="ARBA" id="ARBA00022475"/>
    </source>
</evidence>
<evidence type="ECO:0000256" key="8">
    <source>
        <dbReference type="ARBA" id="ARBA00022729"/>
    </source>
</evidence>
<feature type="domain" description="Fe/B12 periplasmic-binding" evidence="15">
    <location>
        <begin position="46"/>
        <end position="299"/>
    </location>
</feature>
<dbReference type="Proteomes" id="UP001169242">
    <property type="component" value="Unassembled WGS sequence"/>
</dbReference>
<evidence type="ECO:0000256" key="10">
    <source>
        <dbReference type="ARBA" id="ARBA00023136"/>
    </source>
</evidence>
<dbReference type="RefSeq" id="WP_271011626.1">
    <property type="nucleotide sequence ID" value="NZ_JAQIFT010000029.1"/>
</dbReference>
<name>A0AA42J0I3_9FIRM</name>
<keyword evidence="4" id="KW-0813">Transport</keyword>
<dbReference type="Pfam" id="PF01497">
    <property type="entry name" value="Peripla_BP_2"/>
    <property type="match status" value="1"/>
</dbReference>
<keyword evidence="11" id="KW-0564">Palmitate</keyword>
<dbReference type="PROSITE" id="PS50983">
    <property type="entry name" value="FE_B12_PBP"/>
    <property type="match status" value="1"/>
</dbReference>
<dbReference type="GO" id="GO:0071281">
    <property type="term" value="P:cellular response to iron ion"/>
    <property type="evidence" value="ECO:0007669"/>
    <property type="project" value="TreeGrafter"/>
</dbReference>
<sequence>MKKLKYIGKLVAVALIGVLGVSGCSKQEVIVNEVPKEEQKIEHENRIIALSVSLVDILGELGIEMVGVPKTQYNLHENAKGVEEVGLPMSPDLERIAMLKPTHILGVTALKSSIEPKLQQIGVEGTFLNLDNIDTLEQSIEEIGKLFEKEEEATKLIEDFRTEINATIASVAGKESPKVLVLFGFPGNYLAATGTSFVGQMVEMLGGINVVPDASMAFANVNLEALLTSEPDIILRMTHGMKEEVLEMFAKEFNENPLWKQFKAVQEGAVYDLDDSLFNVSASLETADALKVLAKILYE</sequence>
<comment type="similarity">
    <text evidence="2">Belongs to the bacterial solute-binding protein 8 family.</text>
</comment>
<reference evidence="16" key="1">
    <citation type="journal article" date="2023" name="Int. J. Syst. Evol. Microbiol.">
        <title>&lt;i&gt;Holtiella tumoricola&lt;/i&gt; gen. nov. sp. nov., isolated from a human clinical sample.</title>
        <authorList>
            <person name="Allen-Vercoe E."/>
            <person name="Daigneault M.C."/>
            <person name="Vancuren S.J."/>
            <person name="Cochrane K."/>
            <person name="O'Neal L.L."/>
            <person name="Sankaranarayanan K."/>
            <person name="Lawson P.A."/>
        </authorList>
    </citation>
    <scope>NUCLEOTIDE SEQUENCE</scope>
    <source>
        <strain evidence="16">CC70A</strain>
    </source>
</reference>
<dbReference type="PANTHER" id="PTHR30535">
    <property type="entry name" value="VITAMIN B12-BINDING PROTEIN"/>
    <property type="match status" value="1"/>
</dbReference>
<evidence type="ECO:0000256" key="12">
    <source>
        <dbReference type="ARBA" id="ARBA00023288"/>
    </source>
</evidence>
<gene>
    <name evidence="16" type="primary">isdE</name>
    <name evidence="16" type="ORF">PBV87_06860</name>
</gene>
<dbReference type="EMBL" id="JAQIFT010000029">
    <property type="protein sequence ID" value="MDA3731206.1"/>
    <property type="molecule type" value="Genomic_DNA"/>
</dbReference>
<evidence type="ECO:0000256" key="3">
    <source>
        <dbReference type="ARBA" id="ARBA00015862"/>
    </source>
</evidence>
<dbReference type="GO" id="GO:0046872">
    <property type="term" value="F:metal ion binding"/>
    <property type="evidence" value="ECO:0007669"/>
    <property type="project" value="UniProtKB-KW"/>
</dbReference>
<keyword evidence="5" id="KW-1003">Cell membrane</keyword>
<dbReference type="Gene3D" id="3.40.50.1980">
    <property type="entry name" value="Nitrogenase molybdenum iron protein domain"/>
    <property type="match status" value="2"/>
</dbReference>
<accession>A0AA42J0I3</accession>
<dbReference type="PANTHER" id="PTHR30535:SF36">
    <property type="entry name" value="HIGH-AFFINITY HEME UPTAKE SYSTEM PROTEIN ISDE"/>
    <property type="match status" value="1"/>
</dbReference>
<keyword evidence="7" id="KW-0479">Metal-binding</keyword>
<keyword evidence="17" id="KW-1185">Reference proteome</keyword>
<keyword evidence="9" id="KW-0408">Iron</keyword>
<protein>
    <recommendedName>
        <fullName evidence="3">High-affinity heme uptake system protein IsdE</fullName>
    </recommendedName>
    <alternativeName>
        <fullName evidence="14">Iron-regulated surface determinant protein E</fullName>
    </alternativeName>
    <alternativeName>
        <fullName evidence="13">Staphylococcal iron-regulated protein F</fullName>
    </alternativeName>
</protein>
<evidence type="ECO:0000313" key="16">
    <source>
        <dbReference type="EMBL" id="MDA3731206.1"/>
    </source>
</evidence>
<evidence type="ECO:0000256" key="14">
    <source>
        <dbReference type="ARBA" id="ARBA00031463"/>
    </source>
</evidence>
<dbReference type="GO" id="GO:0016020">
    <property type="term" value="C:membrane"/>
    <property type="evidence" value="ECO:0007669"/>
    <property type="project" value="InterPro"/>
</dbReference>
<evidence type="ECO:0000313" key="17">
    <source>
        <dbReference type="Proteomes" id="UP001169242"/>
    </source>
</evidence>
<dbReference type="AlphaFoldDB" id="A0AA42J0I3"/>
<evidence type="ECO:0000256" key="11">
    <source>
        <dbReference type="ARBA" id="ARBA00023139"/>
    </source>
</evidence>
<dbReference type="InterPro" id="IPR019957">
    <property type="entry name" value="ABC_transptr_haem-bd_IsdE"/>
</dbReference>
<keyword evidence="6" id="KW-0349">Heme</keyword>
<organism evidence="16 17">
    <name type="scientific">Holtiella tumoricola</name>
    <dbReference type="NCBI Taxonomy" id="3018743"/>
    <lineage>
        <taxon>Bacteria</taxon>
        <taxon>Bacillati</taxon>
        <taxon>Bacillota</taxon>
        <taxon>Clostridia</taxon>
        <taxon>Lachnospirales</taxon>
        <taxon>Cellulosilyticaceae</taxon>
        <taxon>Holtiella</taxon>
    </lineage>
</organism>
<evidence type="ECO:0000256" key="6">
    <source>
        <dbReference type="ARBA" id="ARBA00022617"/>
    </source>
</evidence>
<evidence type="ECO:0000256" key="7">
    <source>
        <dbReference type="ARBA" id="ARBA00022723"/>
    </source>
</evidence>
<dbReference type="InterPro" id="IPR050902">
    <property type="entry name" value="ABC_Transporter_SBP"/>
</dbReference>
<evidence type="ECO:0000256" key="2">
    <source>
        <dbReference type="ARBA" id="ARBA00008814"/>
    </source>
</evidence>
<dbReference type="PROSITE" id="PS51257">
    <property type="entry name" value="PROKAR_LIPOPROTEIN"/>
    <property type="match status" value="1"/>
</dbReference>
<evidence type="ECO:0000256" key="4">
    <source>
        <dbReference type="ARBA" id="ARBA00022448"/>
    </source>
</evidence>
<evidence type="ECO:0000259" key="15">
    <source>
        <dbReference type="PROSITE" id="PS50983"/>
    </source>
</evidence>
<proteinExistence type="inferred from homology"/>
<keyword evidence="12" id="KW-0449">Lipoprotein</keyword>
<dbReference type="GO" id="GO:0020037">
    <property type="term" value="F:heme binding"/>
    <property type="evidence" value="ECO:0007669"/>
    <property type="project" value="InterPro"/>
</dbReference>
<dbReference type="GO" id="GO:0015886">
    <property type="term" value="P:heme transport"/>
    <property type="evidence" value="ECO:0007669"/>
    <property type="project" value="InterPro"/>
</dbReference>
<evidence type="ECO:0000256" key="1">
    <source>
        <dbReference type="ARBA" id="ARBA00001970"/>
    </source>
</evidence>
<dbReference type="SUPFAM" id="SSF53807">
    <property type="entry name" value="Helical backbone' metal receptor"/>
    <property type="match status" value="1"/>
</dbReference>
<comment type="caution">
    <text evidence="16">The sequence shown here is derived from an EMBL/GenBank/DDBJ whole genome shotgun (WGS) entry which is preliminary data.</text>
</comment>
<dbReference type="NCBIfam" id="TIGR03659">
    <property type="entry name" value="IsdE"/>
    <property type="match status" value="1"/>
</dbReference>
<evidence type="ECO:0000256" key="9">
    <source>
        <dbReference type="ARBA" id="ARBA00023004"/>
    </source>
</evidence>